<proteinExistence type="predicted"/>
<evidence type="ECO:0000313" key="2">
    <source>
        <dbReference type="EMBL" id="WFF41568.1"/>
    </source>
</evidence>
<dbReference type="RefSeq" id="WP_110676025.1">
    <property type="nucleotide sequence ID" value="NZ_CP035631.1"/>
</dbReference>
<dbReference type="Proteomes" id="UP001321526">
    <property type="component" value="Chromosome"/>
</dbReference>
<evidence type="ECO:0000313" key="3">
    <source>
        <dbReference type="Proteomes" id="UP001321526"/>
    </source>
</evidence>
<organism evidence="2 3">
    <name type="scientific">Salinicola endophyticus</name>
    <dbReference type="NCBI Taxonomy" id="1949083"/>
    <lineage>
        <taxon>Bacteria</taxon>
        <taxon>Pseudomonadati</taxon>
        <taxon>Pseudomonadota</taxon>
        <taxon>Gammaproteobacteria</taxon>
        <taxon>Oceanospirillales</taxon>
        <taxon>Halomonadaceae</taxon>
        <taxon>Salinicola</taxon>
    </lineage>
</organism>
<protein>
    <submittedName>
        <fullName evidence="2">DUF1330 domain-containing protein</fullName>
    </submittedName>
</protein>
<dbReference type="EMBL" id="CP035631">
    <property type="protein sequence ID" value="WFF41568.1"/>
    <property type="molecule type" value="Genomic_DNA"/>
</dbReference>
<sequence length="97" mass="11159">MPKAYWIATVKITQRERYQMYQQLAPPAFEAYGGRLLVRSDQPQVLESRDGQTPERCVIFEFPSLEQALACYHSAEYREARAARRHAAMVDITIVPA</sequence>
<reference evidence="2 3" key="1">
    <citation type="submission" date="2019-01" db="EMBL/GenBank/DDBJ databases">
        <title>Genome sequence of Salinicola endophyticus REST5.</title>
        <authorList>
            <person name="Nascimento F.X."/>
        </authorList>
    </citation>
    <scope>NUCLEOTIDE SEQUENCE [LARGE SCALE GENOMIC DNA]</scope>
    <source>
        <strain evidence="2 3">REST5</strain>
    </source>
</reference>
<dbReference type="PANTHER" id="PTHR41521:SF4">
    <property type="entry name" value="BLR0684 PROTEIN"/>
    <property type="match status" value="1"/>
</dbReference>
<feature type="domain" description="DUF1330" evidence="1">
    <location>
        <begin position="3"/>
        <end position="96"/>
    </location>
</feature>
<dbReference type="Pfam" id="PF07045">
    <property type="entry name" value="DUF1330"/>
    <property type="match status" value="1"/>
</dbReference>
<dbReference type="PANTHER" id="PTHR41521">
    <property type="match status" value="1"/>
</dbReference>
<gene>
    <name evidence="2" type="ORF">EVC62_08670</name>
</gene>
<dbReference type="SUPFAM" id="SSF54909">
    <property type="entry name" value="Dimeric alpha+beta barrel"/>
    <property type="match status" value="1"/>
</dbReference>
<dbReference type="Gene3D" id="3.30.70.100">
    <property type="match status" value="1"/>
</dbReference>
<name>A0ABY8FFH6_9GAMM</name>
<evidence type="ECO:0000259" key="1">
    <source>
        <dbReference type="Pfam" id="PF07045"/>
    </source>
</evidence>
<dbReference type="InterPro" id="IPR011008">
    <property type="entry name" value="Dimeric_a/b-barrel"/>
</dbReference>
<keyword evidence="3" id="KW-1185">Reference proteome</keyword>
<dbReference type="InterPro" id="IPR010753">
    <property type="entry name" value="DUF1330"/>
</dbReference>
<accession>A0ABY8FFH6</accession>